<dbReference type="InterPro" id="IPR019734">
    <property type="entry name" value="TPR_rpt"/>
</dbReference>
<dbReference type="Gene3D" id="3.60.160.10">
    <property type="entry name" value="Mitochondrial biogenesis AIM24"/>
    <property type="match status" value="1"/>
</dbReference>
<evidence type="ECO:0000256" key="1">
    <source>
        <dbReference type="PROSITE-ProRule" id="PRU00339"/>
    </source>
</evidence>
<dbReference type="PROSITE" id="PS50005">
    <property type="entry name" value="TPR"/>
    <property type="match status" value="2"/>
</dbReference>
<feature type="repeat" description="TPR" evidence="1">
    <location>
        <begin position="82"/>
        <end position="115"/>
    </location>
</feature>
<comment type="caution">
    <text evidence="3">The sequence shown here is derived from an EMBL/GenBank/DDBJ whole genome shotgun (WGS) entry which is preliminary data.</text>
</comment>
<dbReference type="Proteomes" id="UP000809273">
    <property type="component" value="Unassembled WGS sequence"/>
</dbReference>
<dbReference type="InterPro" id="IPR016031">
    <property type="entry name" value="Trp_RNA-bd_attenuator-like_dom"/>
</dbReference>
<reference evidence="3" key="2">
    <citation type="submission" date="2021-01" db="EMBL/GenBank/DDBJ databases">
        <authorList>
            <person name="Hahn C.R."/>
            <person name="Youssef N.H."/>
            <person name="Elshahed M."/>
        </authorList>
    </citation>
    <scope>NUCLEOTIDE SEQUENCE</scope>
    <source>
        <strain evidence="3">Zod_Metabat.24</strain>
    </source>
</reference>
<accession>A0A9D8KD03</accession>
<dbReference type="InterPro" id="IPR002838">
    <property type="entry name" value="AIM24"/>
</dbReference>
<feature type="region of interest" description="Disordered" evidence="2">
    <location>
        <begin position="297"/>
        <end position="316"/>
    </location>
</feature>
<gene>
    <name evidence="3" type="ORF">JW984_01535</name>
</gene>
<dbReference type="Pfam" id="PF01987">
    <property type="entry name" value="AIM24"/>
    <property type="match status" value="1"/>
</dbReference>
<feature type="region of interest" description="Disordered" evidence="2">
    <location>
        <begin position="226"/>
        <end position="263"/>
    </location>
</feature>
<reference evidence="3" key="1">
    <citation type="journal article" date="2021" name="Environ. Microbiol.">
        <title>Genomic characterization of three novel Desulfobacterota classes expand the metabolic and phylogenetic diversity of the phylum.</title>
        <authorList>
            <person name="Murphy C.L."/>
            <person name="Biggerstaff J."/>
            <person name="Eichhorn A."/>
            <person name="Ewing E."/>
            <person name="Shahan R."/>
            <person name="Soriano D."/>
            <person name="Stewart S."/>
            <person name="VanMol K."/>
            <person name="Walker R."/>
            <person name="Walters P."/>
            <person name="Elshahed M.S."/>
            <person name="Youssef N.H."/>
        </authorList>
    </citation>
    <scope>NUCLEOTIDE SEQUENCE</scope>
    <source>
        <strain evidence="3">Zod_Metabat.24</strain>
    </source>
</reference>
<dbReference type="PANTHER" id="PTHR38074:SF1">
    <property type="entry name" value="ALTERED INHERITANCE OF MITOCHONDRIA PROTEIN 24, MITOCHONDRIAL"/>
    <property type="match status" value="1"/>
</dbReference>
<sequence length="453" mass="51060">MSPDNRRISTEEEFLKLFKEGRELFDDGKVEEAKRTLEDAYRLSPSSEGVENLLGMIYFSIGDFPKAETIYKKLLKRNPNNLTLRVNLGLIYFKTEKYFNAIRELNEALNIKPNYDKAHNYLGLVYAELGKYKTAREEFLRAGSRSMARKMESIIAGVVQPDFYKKKQQKEKENQDQSNHEIQIGDLTLDPELKEMLSDFEKGDKISESKDKSKVEHIRLDLDKDGLVEAKSSDEKRPAKEGKTETQREKKAEKEDAAGRSEFAITDNNNLEIIFSGHTFARSGGIVAAEGNLDFETTKKSHKGKQSKDDLGGEGNPIMKIKGNGKVLISPGDRRITIFTIDSEEVFYVNESSILAFQSGISWENGSIKLLKDDVLDILQIKGKGDFAVLSRTNPVVKEIVEGSPFKVKIGTFIGWQGKIIPKVVNISQKKDESKAVDIPFIEFAGKGKVIIE</sequence>
<dbReference type="SMART" id="SM00028">
    <property type="entry name" value="TPR"/>
    <property type="match status" value="4"/>
</dbReference>
<feature type="compositionally biased region" description="Basic and acidic residues" evidence="2">
    <location>
        <begin position="226"/>
        <end position="259"/>
    </location>
</feature>
<proteinExistence type="predicted"/>
<protein>
    <submittedName>
        <fullName evidence="3">Tetratricopeptide repeat protein</fullName>
    </submittedName>
</protein>
<name>A0A9D8KD03_9DELT</name>
<dbReference type="SUPFAM" id="SSF51219">
    <property type="entry name" value="TRAP-like"/>
    <property type="match status" value="1"/>
</dbReference>
<evidence type="ECO:0000313" key="4">
    <source>
        <dbReference type="Proteomes" id="UP000809273"/>
    </source>
</evidence>
<feature type="repeat" description="TPR" evidence="1">
    <location>
        <begin position="48"/>
        <end position="81"/>
    </location>
</feature>
<dbReference type="AlphaFoldDB" id="A0A9D8KD03"/>
<feature type="region of interest" description="Disordered" evidence="2">
    <location>
        <begin position="166"/>
        <end position="185"/>
    </location>
</feature>
<keyword evidence="1" id="KW-0802">TPR repeat</keyword>
<dbReference type="Pfam" id="PF13414">
    <property type="entry name" value="TPR_11"/>
    <property type="match status" value="1"/>
</dbReference>
<dbReference type="EMBL" id="JAFGIX010000008">
    <property type="protein sequence ID" value="MBN1571857.1"/>
    <property type="molecule type" value="Genomic_DNA"/>
</dbReference>
<evidence type="ECO:0000313" key="3">
    <source>
        <dbReference type="EMBL" id="MBN1571857.1"/>
    </source>
</evidence>
<dbReference type="Gene3D" id="1.25.40.10">
    <property type="entry name" value="Tetratricopeptide repeat domain"/>
    <property type="match status" value="1"/>
</dbReference>
<dbReference type="PANTHER" id="PTHR38074">
    <property type="entry name" value="ALTERED INHERITANCE OF MITOCHONDRIA PROTEIN 24, MITOCHONDRIAL"/>
    <property type="match status" value="1"/>
</dbReference>
<evidence type="ECO:0000256" key="2">
    <source>
        <dbReference type="SAM" id="MobiDB-lite"/>
    </source>
</evidence>
<dbReference type="InterPro" id="IPR036983">
    <property type="entry name" value="AIM24_sf"/>
</dbReference>
<dbReference type="InterPro" id="IPR011990">
    <property type="entry name" value="TPR-like_helical_dom_sf"/>
</dbReference>
<dbReference type="Pfam" id="PF14559">
    <property type="entry name" value="TPR_19"/>
    <property type="match status" value="1"/>
</dbReference>
<dbReference type="SUPFAM" id="SSF48452">
    <property type="entry name" value="TPR-like"/>
    <property type="match status" value="1"/>
</dbReference>
<organism evidence="3 4">
    <name type="scientific">Candidatus Zymogenus saltonus</name>
    <dbReference type="NCBI Taxonomy" id="2844893"/>
    <lineage>
        <taxon>Bacteria</taxon>
        <taxon>Deltaproteobacteria</taxon>
        <taxon>Candidatus Zymogenia</taxon>
        <taxon>Candidatus Zymogeniales</taxon>
        <taxon>Candidatus Zymogenaceae</taxon>
        <taxon>Candidatus Zymogenus</taxon>
    </lineage>
</organism>
<feature type="compositionally biased region" description="Basic and acidic residues" evidence="2">
    <location>
        <begin position="170"/>
        <end position="179"/>
    </location>
</feature>